<keyword evidence="3" id="KW-0805">Transcription regulation</keyword>
<dbReference type="InterPro" id="IPR001138">
    <property type="entry name" value="Zn2Cys6_DnaBD"/>
</dbReference>
<dbReference type="InterPro" id="IPR036864">
    <property type="entry name" value="Zn2-C6_fun-type_DNA-bd_sf"/>
</dbReference>
<keyword evidence="10" id="KW-1185">Reference proteome</keyword>
<keyword evidence="2" id="KW-0479">Metal-binding</keyword>
<dbReference type="CDD" id="cd12148">
    <property type="entry name" value="fungal_TF_MHR"/>
    <property type="match status" value="1"/>
</dbReference>
<dbReference type="GO" id="GO:0006351">
    <property type="term" value="P:DNA-templated transcription"/>
    <property type="evidence" value="ECO:0007669"/>
    <property type="project" value="InterPro"/>
</dbReference>
<evidence type="ECO:0000256" key="5">
    <source>
        <dbReference type="ARBA" id="ARBA00023163"/>
    </source>
</evidence>
<feature type="domain" description="Zn(2)-C6 fungal-type" evidence="8">
    <location>
        <begin position="14"/>
        <end position="43"/>
    </location>
</feature>
<dbReference type="GO" id="GO:0043565">
    <property type="term" value="F:sequence-specific DNA binding"/>
    <property type="evidence" value="ECO:0007669"/>
    <property type="project" value="TreeGrafter"/>
</dbReference>
<feature type="region of interest" description="Disordered" evidence="7">
    <location>
        <begin position="88"/>
        <end position="113"/>
    </location>
</feature>
<evidence type="ECO:0000256" key="7">
    <source>
        <dbReference type="SAM" id="MobiDB-lite"/>
    </source>
</evidence>
<accession>A0A1V6NXV7</accession>
<sequence length="674" mass="75980">MASVEKPRKRSKNVCVRCQRQKTKCSGSKPCHSCSKRKLPCIFNNMERKVLVTQGYISELQQKAACIESQVGGHDGLPNLGCKYHADPLGEEEIPDNDRPDLADDTGDSQGVENPEYGLVNPLATGPPTFMSSGNGRMFYLGTSSNWSFTRRVLSIAHQHVYKVALPTEALIFEGNAYDLSKESRTDLIPEHPIIPSLDHALYLINMVNFRCGQLYHLFDERDFMRSLHDYYSEDSRSKETLWYIHFLLILAFGKSFLQTRSQERKPAGMNYFAKAMQLLPDHNRLYSSPLIGQAMRMAMSHGMHTCMPVEDVELHVVERCRKIWWTVYILDRQMACIQGLPQSVDDRFVQTNLPSSSGSSEKATTLAMHIKLCRRVAEINNSKSHYSPTPNLHFLKTETEVYAVDGRINQTFLLSTKEALSNIAALADELRETFPLHLNGTDNGMPRTSAYLHLFYQQCVIVATRPLLFCFLRIRLESPETCTEFLSKTRTVPNLIQMCLESAQHAIRILLCLKSQGLLESIFISTVVLLMGPAIDPLLVDDHSWWLQKAYEIFQEMVEGGNQVARFRWSELQQLEKTLGEITQTRTASLTSEIVPRNSGAIPQLLSPAISCIPAPVGQGFCNDPSLMADTTLDAELGFGPVLTSAEMTAMADSIEMYDAEWVSNAMMTHDIW</sequence>
<dbReference type="Pfam" id="PF04082">
    <property type="entry name" value="Fungal_trans"/>
    <property type="match status" value="1"/>
</dbReference>
<evidence type="ECO:0000256" key="3">
    <source>
        <dbReference type="ARBA" id="ARBA00023015"/>
    </source>
</evidence>
<keyword evidence="5" id="KW-0804">Transcription</keyword>
<dbReference type="PROSITE" id="PS50048">
    <property type="entry name" value="ZN2_CY6_FUNGAL_2"/>
    <property type="match status" value="1"/>
</dbReference>
<dbReference type="SUPFAM" id="SSF57701">
    <property type="entry name" value="Zn2/Cys6 DNA-binding domain"/>
    <property type="match status" value="1"/>
</dbReference>
<dbReference type="SMART" id="SM00066">
    <property type="entry name" value="GAL4"/>
    <property type="match status" value="1"/>
</dbReference>
<dbReference type="PANTHER" id="PTHR47540">
    <property type="entry name" value="THIAMINE REPRESSIBLE GENES REGULATORY PROTEIN THI5"/>
    <property type="match status" value="1"/>
</dbReference>
<dbReference type="CDD" id="cd00067">
    <property type="entry name" value="GAL4"/>
    <property type="match status" value="1"/>
</dbReference>
<evidence type="ECO:0000259" key="8">
    <source>
        <dbReference type="PROSITE" id="PS50048"/>
    </source>
</evidence>
<dbReference type="OrthoDB" id="3548654at2759"/>
<dbReference type="GO" id="GO:0045944">
    <property type="term" value="P:positive regulation of transcription by RNA polymerase II"/>
    <property type="evidence" value="ECO:0007669"/>
    <property type="project" value="TreeGrafter"/>
</dbReference>
<evidence type="ECO:0000256" key="2">
    <source>
        <dbReference type="ARBA" id="ARBA00022723"/>
    </source>
</evidence>
<reference evidence="10" key="1">
    <citation type="journal article" date="2017" name="Nat. Microbiol.">
        <title>Global analysis of biosynthetic gene clusters reveals vast potential of secondary metabolite production in Penicillium species.</title>
        <authorList>
            <person name="Nielsen J.C."/>
            <person name="Grijseels S."/>
            <person name="Prigent S."/>
            <person name="Ji B."/>
            <person name="Dainat J."/>
            <person name="Nielsen K.F."/>
            <person name="Frisvad J.C."/>
            <person name="Workman M."/>
            <person name="Nielsen J."/>
        </authorList>
    </citation>
    <scope>NUCLEOTIDE SEQUENCE [LARGE SCALE GENOMIC DNA]</scope>
    <source>
        <strain evidence="10">IBT 4502</strain>
    </source>
</reference>
<keyword evidence="6" id="KW-0539">Nucleus</keyword>
<keyword evidence="4" id="KW-0238">DNA-binding</keyword>
<dbReference type="GO" id="GO:0008270">
    <property type="term" value="F:zinc ion binding"/>
    <property type="evidence" value="ECO:0007669"/>
    <property type="project" value="InterPro"/>
</dbReference>
<dbReference type="STRING" id="60169.A0A1V6NXV7"/>
<comment type="subcellular location">
    <subcellularLocation>
        <location evidence="1">Nucleus</location>
    </subcellularLocation>
</comment>
<dbReference type="GO" id="GO:0000981">
    <property type="term" value="F:DNA-binding transcription factor activity, RNA polymerase II-specific"/>
    <property type="evidence" value="ECO:0007669"/>
    <property type="project" value="InterPro"/>
</dbReference>
<dbReference type="Gene3D" id="4.10.240.10">
    <property type="entry name" value="Zn(2)-C6 fungal-type DNA-binding domain"/>
    <property type="match status" value="1"/>
</dbReference>
<evidence type="ECO:0000256" key="1">
    <source>
        <dbReference type="ARBA" id="ARBA00004123"/>
    </source>
</evidence>
<evidence type="ECO:0000256" key="4">
    <source>
        <dbReference type="ARBA" id="ARBA00023125"/>
    </source>
</evidence>
<evidence type="ECO:0000313" key="9">
    <source>
        <dbReference type="EMBL" id="OQD69554.1"/>
    </source>
</evidence>
<evidence type="ECO:0000313" key="10">
    <source>
        <dbReference type="Proteomes" id="UP000191408"/>
    </source>
</evidence>
<evidence type="ECO:0000256" key="6">
    <source>
        <dbReference type="ARBA" id="ARBA00023242"/>
    </source>
</evidence>
<name>A0A1V6NXV7_PENPO</name>
<dbReference type="InterPro" id="IPR007219">
    <property type="entry name" value="XnlR_reg_dom"/>
</dbReference>
<dbReference type="Pfam" id="PF00172">
    <property type="entry name" value="Zn_clus"/>
    <property type="match status" value="1"/>
</dbReference>
<dbReference type="InterPro" id="IPR051711">
    <property type="entry name" value="Stress_Response_Reg"/>
</dbReference>
<dbReference type="Proteomes" id="UP000191408">
    <property type="component" value="Unassembled WGS sequence"/>
</dbReference>
<gene>
    <name evidence="9" type="ORF">PENPOL_c002G02728</name>
</gene>
<dbReference type="SMART" id="SM00906">
    <property type="entry name" value="Fungal_trans"/>
    <property type="match status" value="1"/>
</dbReference>
<dbReference type="AlphaFoldDB" id="A0A1V6NXV7"/>
<organism evidence="9 10">
    <name type="scientific">Penicillium polonicum</name>
    <dbReference type="NCBI Taxonomy" id="60169"/>
    <lineage>
        <taxon>Eukaryota</taxon>
        <taxon>Fungi</taxon>
        <taxon>Dikarya</taxon>
        <taxon>Ascomycota</taxon>
        <taxon>Pezizomycotina</taxon>
        <taxon>Eurotiomycetes</taxon>
        <taxon>Eurotiomycetidae</taxon>
        <taxon>Eurotiales</taxon>
        <taxon>Aspergillaceae</taxon>
        <taxon>Penicillium</taxon>
    </lineage>
</organism>
<dbReference type="EMBL" id="MDYM01000002">
    <property type="protein sequence ID" value="OQD69554.1"/>
    <property type="molecule type" value="Genomic_DNA"/>
</dbReference>
<proteinExistence type="predicted"/>
<dbReference type="PANTHER" id="PTHR47540:SF6">
    <property type="entry name" value="ZN(II)2CYS6 TRANSCRIPTION FACTOR (EUROFUNG)"/>
    <property type="match status" value="1"/>
</dbReference>
<comment type="caution">
    <text evidence="9">The sequence shown here is derived from an EMBL/GenBank/DDBJ whole genome shotgun (WGS) entry which is preliminary data.</text>
</comment>
<dbReference type="GO" id="GO:0005634">
    <property type="term" value="C:nucleus"/>
    <property type="evidence" value="ECO:0007669"/>
    <property type="project" value="UniProtKB-SubCell"/>
</dbReference>
<protein>
    <recommendedName>
        <fullName evidence="8">Zn(2)-C6 fungal-type domain-containing protein</fullName>
    </recommendedName>
</protein>